<dbReference type="InterPro" id="IPR006586">
    <property type="entry name" value="ADAM_Cys-rich"/>
</dbReference>
<reference evidence="15" key="1">
    <citation type="submission" date="2022-03" db="EMBL/GenBank/DDBJ databases">
        <authorList>
            <person name="Alioto T."/>
            <person name="Alioto T."/>
            <person name="Gomez Garrido J."/>
        </authorList>
    </citation>
    <scope>NUCLEOTIDE SEQUENCE</scope>
</reference>
<dbReference type="PROSITE" id="PS01186">
    <property type="entry name" value="EGF_2"/>
    <property type="match status" value="1"/>
</dbReference>
<dbReference type="FunFam" id="3.40.390.10:FF:000002">
    <property type="entry name" value="Disintegrin and metalloproteinase domain-containing protein 22"/>
    <property type="match status" value="1"/>
</dbReference>
<dbReference type="InterPro" id="IPR001590">
    <property type="entry name" value="Peptidase_M12B"/>
</dbReference>
<feature type="binding site" evidence="8">
    <location>
        <position position="364"/>
    </location>
    <ligand>
        <name>Zn(2+)</name>
        <dbReference type="ChEBI" id="CHEBI:29105"/>
        <note>catalytic</note>
    </ligand>
</feature>
<keyword evidence="16" id="KW-1185">Reference proteome</keyword>
<name>A0AAD1TAX9_PELCU</name>
<dbReference type="PROSITE" id="PS00427">
    <property type="entry name" value="DISINTEGRIN_1"/>
    <property type="match status" value="1"/>
</dbReference>
<dbReference type="PROSITE" id="PS50215">
    <property type="entry name" value="ADAM_MEPRO"/>
    <property type="match status" value="1"/>
</dbReference>
<dbReference type="SMART" id="SM00608">
    <property type="entry name" value="ACR"/>
    <property type="match status" value="1"/>
</dbReference>
<keyword evidence="2 10" id="KW-0812">Transmembrane</keyword>
<dbReference type="GO" id="GO:0004222">
    <property type="term" value="F:metalloendopeptidase activity"/>
    <property type="evidence" value="ECO:0007669"/>
    <property type="project" value="InterPro"/>
</dbReference>
<dbReference type="InterPro" id="IPR000742">
    <property type="entry name" value="EGF"/>
</dbReference>
<feature type="binding site" evidence="8">
    <location>
        <position position="374"/>
    </location>
    <ligand>
        <name>Zn(2+)</name>
        <dbReference type="ChEBI" id="CHEBI:29105"/>
        <note>catalytic</note>
    </ligand>
</feature>
<feature type="domain" description="EGF-like" evidence="12">
    <location>
        <begin position="651"/>
        <end position="685"/>
    </location>
</feature>
<keyword evidence="3 10" id="KW-1133">Transmembrane helix</keyword>
<dbReference type="PANTHER" id="PTHR11905:SF122">
    <property type="entry name" value="DISINTEGRIN AND METALLOPROTEINASE DOMAIN-CONTAINING PROTEIN 9"/>
    <property type="match status" value="1"/>
</dbReference>
<proteinExistence type="predicted"/>
<evidence type="ECO:0000256" key="10">
    <source>
        <dbReference type="SAM" id="Phobius"/>
    </source>
</evidence>
<evidence type="ECO:0000313" key="15">
    <source>
        <dbReference type="EMBL" id="CAH2322807.1"/>
    </source>
</evidence>
<dbReference type="InterPro" id="IPR034027">
    <property type="entry name" value="Reprolysin_adamalysin"/>
</dbReference>
<feature type="active site" evidence="8">
    <location>
        <position position="365"/>
    </location>
</feature>
<feature type="domain" description="Disintegrin" evidence="13">
    <location>
        <begin position="427"/>
        <end position="513"/>
    </location>
</feature>
<dbReference type="PRINTS" id="PR00289">
    <property type="entry name" value="DISINTEGRIN"/>
</dbReference>
<dbReference type="PROSITE" id="PS50214">
    <property type="entry name" value="DISINTEGRIN_2"/>
    <property type="match status" value="1"/>
</dbReference>
<keyword evidence="8" id="KW-0479">Metal-binding</keyword>
<dbReference type="PANTHER" id="PTHR11905">
    <property type="entry name" value="ADAM A DISINTEGRIN AND METALLOPROTEASE DOMAIN"/>
    <property type="match status" value="1"/>
</dbReference>
<comment type="caution">
    <text evidence="7">Lacks conserved residue(s) required for the propagation of feature annotation.</text>
</comment>
<keyword evidence="8" id="KW-0862">Zinc</keyword>
<evidence type="ECO:0000259" key="13">
    <source>
        <dbReference type="PROSITE" id="PS50214"/>
    </source>
</evidence>
<dbReference type="Proteomes" id="UP001295444">
    <property type="component" value="Chromosome 11"/>
</dbReference>
<dbReference type="GO" id="GO:0046872">
    <property type="term" value="F:metal ion binding"/>
    <property type="evidence" value="ECO:0007669"/>
    <property type="project" value="UniProtKB-KW"/>
</dbReference>
<evidence type="ECO:0000256" key="5">
    <source>
        <dbReference type="ARBA" id="ARBA00023157"/>
    </source>
</evidence>
<dbReference type="InterPro" id="IPR001762">
    <property type="entry name" value="Disintegrin_dom"/>
</dbReference>
<evidence type="ECO:0000256" key="2">
    <source>
        <dbReference type="ARBA" id="ARBA00022692"/>
    </source>
</evidence>
<evidence type="ECO:0000256" key="7">
    <source>
        <dbReference type="PROSITE-ProRule" id="PRU00076"/>
    </source>
</evidence>
<feature type="transmembrane region" description="Helical" evidence="10">
    <location>
        <begin position="707"/>
        <end position="727"/>
    </location>
</feature>
<evidence type="ECO:0000256" key="9">
    <source>
        <dbReference type="SAM" id="MobiDB-lite"/>
    </source>
</evidence>
<dbReference type="SMART" id="SM00050">
    <property type="entry name" value="DISIN"/>
    <property type="match status" value="1"/>
</dbReference>
<evidence type="ECO:0000256" key="4">
    <source>
        <dbReference type="ARBA" id="ARBA00023136"/>
    </source>
</evidence>
<dbReference type="Gene3D" id="3.40.390.10">
    <property type="entry name" value="Collagenase (Catalytic Domain)"/>
    <property type="match status" value="1"/>
</dbReference>
<dbReference type="AlphaFoldDB" id="A0AAD1TAX9"/>
<dbReference type="InterPro" id="IPR024079">
    <property type="entry name" value="MetalloPept_cat_dom_sf"/>
</dbReference>
<gene>
    <name evidence="15" type="ORF">PECUL_23A000024</name>
</gene>
<dbReference type="InterPro" id="IPR018358">
    <property type="entry name" value="Disintegrin_CS"/>
</dbReference>
<keyword evidence="7" id="KW-0245">EGF-like domain</keyword>
<dbReference type="GO" id="GO:0005886">
    <property type="term" value="C:plasma membrane"/>
    <property type="evidence" value="ECO:0007669"/>
    <property type="project" value="TreeGrafter"/>
</dbReference>
<feature type="disulfide bond" evidence="6">
    <location>
        <begin position="485"/>
        <end position="505"/>
    </location>
</feature>
<evidence type="ECO:0000256" key="1">
    <source>
        <dbReference type="ARBA" id="ARBA00004167"/>
    </source>
</evidence>
<dbReference type="Pfam" id="PF08516">
    <property type="entry name" value="ADAM_CR"/>
    <property type="match status" value="1"/>
</dbReference>
<accession>A0AAD1TAX9</accession>
<dbReference type="Pfam" id="PF01421">
    <property type="entry name" value="Reprolysin"/>
    <property type="match status" value="1"/>
</dbReference>
<dbReference type="InterPro" id="IPR036436">
    <property type="entry name" value="Disintegrin_dom_sf"/>
</dbReference>
<evidence type="ECO:0000256" key="6">
    <source>
        <dbReference type="PROSITE-ProRule" id="PRU00068"/>
    </source>
</evidence>
<dbReference type="GO" id="GO:0006508">
    <property type="term" value="P:proteolysis"/>
    <property type="evidence" value="ECO:0007669"/>
    <property type="project" value="InterPro"/>
</dbReference>
<dbReference type="Pfam" id="PF00200">
    <property type="entry name" value="Disintegrin"/>
    <property type="match status" value="1"/>
</dbReference>
<organism evidence="15 16">
    <name type="scientific">Pelobates cultripes</name>
    <name type="common">Western spadefoot toad</name>
    <dbReference type="NCBI Taxonomy" id="61616"/>
    <lineage>
        <taxon>Eukaryota</taxon>
        <taxon>Metazoa</taxon>
        <taxon>Chordata</taxon>
        <taxon>Craniata</taxon>
        <taxon>Vertebrata</taxon>
        <taxon>Euteleostomi</taxon>
        <taxon>Amphibia</taxon>
        <taxon>Batrachia</taxon>
        <taxon>Anura</taxon>
        <taxon>Pelobatoidea</taxon>
        <taxon>Pelobatidae</taxon>
        <taxon>Pelobates</taxon>
    </lineage>
</organism>
<dbReference type="Gene3D" id="4.10.70.10">
    <property type="entry name" value="Disintegrin domain"/>
    <property type="match status" value="1"/>
</dbReference>
<sequence length="821" mass="89867">MKKLSPDMWKQTSQLALLWFLFWEYHVSGLPDHEIVFPQKVVNREKRNLDPHNTDQWEEKVSYSIQTSNGTLLLKLQRNSYSISRNSLGLEMYSMNVEVKITNLQGFVSPDFERFEYHTHGGLRPLNHTRQTHSCYYRGTVDGVPNSLVVLSTCHGLNGLVHIEDKYFVIEPVKNTSQGEHLLFELEKPDGTSMCGVEDFEKMTPHTLLPSFYKLRRMKRDVLPTTSYVELGMVVDNYRYGIDNSNTTAVEVEAIQLTNIVDSMFQPLNIRIVLTSLTIWASGNPINVNAESAGNVLGGFSTWRGSTSGLKRTDISHLLIGRGAINGVLGMAFVGTVCSPSYGTSISMFSSSTSLAGHTTVLAHELGHVLGMSHDDTCSGGNYIMHSSDAGAKKFSTCSSSDFESLILRGGGTCLQNPPDPNQVLSIPECGNKIVDQGEDCDCGTVQECNNPCCDAATCKLTKGSACAQGLCCENCQFKVAGTPCRPQNGYCDFPEYCNGTNGLCPADFYKMNGYPCNNSTSYCFNGICQTYEGQCQNLYGTTTTKAIDGCFTKGNLNGDAFGNCGTTSSGYIKCSTADSLCGKLFCTGDNPNAILNGAVTFFYVNNTNKCFSANFNLGPDVPDPGMVRQGTGCGNGKACVNYSCQNASALGYNCDTKVKCNDHGVCDNNGNCFCDNGWAPPNCNTRGYGGSIDSGPTHIDTSLRDGLLIFFLLVLPILIALTLAWFKRDAIRRRCCRKKRRTPRSQAPPKPTSNTTTNNKPSNNNSRGQLDNRYSDIFTISHNPPHRPPLPSTNPQPPLRPPPPPPRPSAVPQYNWNQNV</sequence>
<dbReference type="EMBL" id="OW240922">
    <property type="protein sequence ID" value="CAH2322807.1"/>
    <property type="molecule type" value="Genomic_DNA"/>
</dbReference>
<feature type="compositionally biased region" description="Pro residues" evidence="9">
    <location>
        <begin position="787"/>
        <end position="810"/>
    </location>
</feature>
<evidence type="ECO:0000256" key="11">
    <source>
        <dbReference type="SAM" id="SignalP"/>
    </source>
</evidence>
<feature type="chain" id="PRO_5042297345" evidence="11">
    <location>
        <begin position="30"/>
        <end position="821"/>
    </location>
</feature>
<evidence type="ECO:0000256" key="8">
    <source>
        <dbReference type="PROSITE-ProRule" id="PRU00276"/>
    </source>
</evidence>
<feature type="signal peptide" evidence="11">
    <location>
        <begin position="1"/>
        <end position="29"/>
    </location>
</feature>
<keyword evidence="11" id="KW-0732">Signal</keyword>
<feature type="compositionally biased region" description="Low complexity" evidence="9">
    <location>
        <begin position="753"/>
        <end position="767"/>
    </location>
</feature>
<comment type="subcellular location">
    <subcellularLocation>
        <location evidence="1">Membrane</location>
        <topology evidence="1">Single-pass membrane protein</topology>
    </subcellularLocation>
</comment>
<dbReference type="SUPFAM" id="SSF55486">
    <property type="entry name" value="Metalloproteases ('zincins'), catalytic domain"/>
    <property type="match status" value="1"/>
</dbReference>
<evidence type="ECO:0000259" key="12">
    <source>
        <dbReference type="PROSITE" id="PS50026"/>
    </source>
</evidence>
<feature type="disulfide bond" evidence="7">
    <location>
        <begin position="675"/>
        <end position="684"/>
    </location>
</feature>
<evidence type="ECO:0000313" key="16">
    <source>
        <dbReference type="Proteomes" id="UP001295444"/>
    </source>
</evidence>
<keyword evidence="5 7" id="KW-1015">Disulfide bond</keyword>
<dbReference type="FunFam" id="4.10.70.10:FF:000001">
    <property type="entry name" value="Disintegrin and metalloproteinase domain-containing protein 22"/>
    <property type="match status" value="1"/>
</dbReference>
<feature type="domain" description="Peptidase M12B" evidence="14">
    <location>
        <begin position="227"/>
        <end position="419"/>
    </location>
</feature>
<feature type="binding site" evidence="8">
    <location>
        <position position="368"/>
    </location>
    <ligand>
        <name>Zn(2+)</name>
        <dbReference type="ChEBI" id="CHEBI:29105"/>
        <note>catalytic</note>
    </ligand>
</feature>
<evidence type="ECO:0000259" key="14">
    <source>
        <dbReference type="PROSITE" id="PS50215"/>
    </source>
</evidence>
<dbReference type="PROSITE" id="PS50026">
    <property type="entry name" value="EGF_3"/>
    <property type="match status" value="1"/>
</dbReference>
<keyword evidence="4 10" id="KW-0472">Membrane</keyword>
<feature type="region of interest" description="Disordered" evidence="9">
    <location>
        <begin position="738"/>
        <end position="821"/>
    </location>
</feature>
<protein>
    <submittedName>
        <fullName evidence="15">Disintegrin and metallo ase domain-containing 9-like</fullName>
    </submittedName>
</protein>
<dbReference type="SUPFAM" id="SSF57552">
    <property type="entry name" value="Blood coagulation inhibitor (disintegrin)"/>
    <property type="match status" value="1"/>
</dbReference>
<dbReference type="CDD" id="cd04269">
    <property type="entry name" value="ZnMc_adamalysin_II_like"/>
    <property type="match status" value="1"/>
</dbReference>
<evidence type="ECO:0000256" key="3">
    <source>
        <dbReference type="ARBA" id="ARBA00022989"/>
    </source>
</evidence>